<evidence type="ECO:0000313" key="1">
    <source>
        <dbReference type="EMBL" id="MDV6303537.1"/>
    </source>
</evidence>
<dbReference type="InterPro" id="IPR048868">
    <property type="entry name" value="OGG-like_put"/>
</dbReference>
<keyword evidence="2" id="KW-1185">Reference proteome</keyword>
<gene>
    <name evidence="1" type="ORF">R3P93_13305</name>
</gene>
<protein>
    <submittedName>
        <fullName evidence="1">Uncharacterized protein</fullName>
    </submittedName>
</protein>
<sequence>MADKLAKGLDLAQREGPVSAYRALGGGGRFKVRYLAAGFFTKLLYFGGYDTKPLLGRPLIYDSNVVAALNKWTNDTWKVDGPAEMYSRYLDLAADWASEAGTDADVVERALFGR</sequence>
<evidence type="ECO:0000313" key="2">
    <source>
        <dbReference type="Proteomes" id="UP001186104"/>
    </source>
</evidence>
<accession>A0ABU4D1K1</accession>
<reference evidence="1 2" key="1">
    <citation type="submission" date="2023-10" db="EMBL/GenBank/DDBJ databases">
        <title>Development of a sustainable strategy for remediation of hydrocarbon-contaminated territories based on the waste exchange concept.</title>
        <authorList>
            <person name="Krivoruchko A."/>
        </authorList>
    </citation>
    <scope>NUCLEOTIDE SEQUENCE [LARGE SCALE GENOMIC DNA]</scope>
    <source>
        <strain evidence="1 2">IEGM 1327</strain>
    </source>
</reference>
<dbReference type="Proteomes" id="UP001186104">
    <property type="component" value="Unassembled WGS sequence"/>
</dbReference>
<comment type="caution">
    <text evidence="1">The sequence shown here is derived from an EMBL/GenBank/DDBJ whole genome shotgun (WGS) entry which is preliminary data.</text>
</comment>
<organism evidence="1 2">
    <name type="scientific">Rhodococcus cerastii</name>
    <dbReference type="NCBI Taxonomy" id="908616"/>
    <lineage>
        <taxon>Bacteria</taxon>
        <taxon>Bacillati</taxon>
        <taxon>Actinomycetota</taxon>
        <taxon>Actinomycetes</taxon>
        <taxon>Mycobacteriales</taxon>
        <taxon>Nocardiaceae</taxon>
        <taxon>Rhodococcus</taxon>
    </lineage>
</organism>
<dbReference type="EMBL" id="JAWLKF010000006">
    <property type="protein sequence ID" value="MDV6303537.1"/>
    <property type="molecule type" value="Genomic_DNA"/>
</dbReference>
<name>A0ABU4D1K1_9NOCA</name>
<dbReference type="Pfam" id="PF21790">
    <property type="entry name" value="OGG"/>
    <property type="match status" value="1"/>
</dbReference>
<proteinExistence type="predicted"/>